<feature type="transmembrane region" description="Helical" evidence="1">
    <location>
        <begin position="61"/>
        <end position="79"/>
    </location>
</feature>
<feature type="domain" description="Cytochrome c-type biogenesis protein CcmF C-terminal" evidence="2">
    <location>
        <begin position="31"/>
        <end position="115"/>
    </location>
</feature>
<feature type="non-terminal residue" evidence="3">
    <location>
        <position position="1"/>
    </location>
</feature>
<dbReference type="EMBL" id="VBOY01000047">
    <property type="protein sequence ID" value="TMQ67206.1"/>
    <property type="molecule type" value="Genomic_DNA"/>
</dbReference>
<evidence type="ECO:0000313" key="3">
    <source>
        <dbReference type="EMBL" id="TMQ67206.1"/>
    </source>
</evidence>
<reference evidence="3 4" key="1">
    <citation type="journal article" date="2019" name="Nat. Microbiol.">
        <title>Mediterranean grassland soil C-N compound turnover is dependent on rainfall and depth, and is mediated by genomically divergent microorganisms.</title>
        <authorList>
            <person name="Diamond S."/>
            <person name="Andeer P.F."/>
            <person name="Li Z."/>
            <person name="Crits-Christoph A."/>
            <person name="Burstein D."/>
            <person name="Anantharaman K."/>
            <person name="Lane K.R."/>
            <person name="Thomas B.C."/>
            <person name="Pan C."/>
            <person name="Northen T.R."/>
            <person name="Banfield J.F."/>
        </authorList>
    </citation>
    <scope>NUCLEOTIDE SEQUENCE [LARGE SCALE GENOMIC DNA]</scope>
    <source>
        <strain evidence="3">WS_8</strain>
    </source>
</reference>
<keyword evidence="1" id="KW-0472">Membrane</keyword>
<organism evidence="3 4">
    <name type="scientific">Eiseniibacteriota bacterium</name>
    <dbReference type="NCBI Taxonomy" id="2212470"/>
    <lineage>
        <taxon>Bacteria</taxon>
        <taxon>Candidatus Eiseniibacteriota</taxon>
    </lineage>
</organism>
<feature type="transmembrane region" description="Helical" evidence="1">
    <location>
        <begin position="31"/>
        <end position="49"/>
    </location>
</feature>
<keyword evidence="1" id="KW-0812">Transmembrane</keyword>
<dbReference type="Pfam" id="PF16327">
    <property type="entry name" value="CcmF_C"/>
    <property type="match status" value="1"/>
</dbReference>
<comment type="caution">
    <text evidence="3">The sequence shown here is derived from an EMBL/GenBank/DDBJ whole genome shotgun (WGS) entry which is preliminary data.</text>
</comment>
<sequence>PRALGRAALPSLVVAVLAALAAVARGVREPMPLAVVFGAAFALASNLVVTVRGFRAGWKHGVAYLGHAGVAVLLIGIVASSRYGRQVQVQLPMGEERQALGYRLTFQGVRPGVQGKDRMMIAVNAPERRFEAAPALYWSEFNQGYMKKPHIERFLTHDVYISPLEIVGDDGSDGAVWFRKGETRQIGAVRYTFIDFDRQMGDVVRVAARMRAEIGGRTVPVRPVLEINMKSGIPNRIPDYLPGGASVEIVRVDPNTGRVALALPGVVRHQAGDILAVEVSTKPLINLVWIGAILMLGSALLSVVRRAMDLKRSPSLPTET</sequence>
<feature type="transmembrane region" description="Helical" evidence="1">
    <location>
        <begin position="284"/>
        <end position="304"/>
    </location>
</feature>
<keyword evidence="1" id="KW-1133">Transmembrane helix</keyword>
<dbReference type="AlphaFoldDB" id="A0A538TU97"/>
<evidence type="ECO:0000259" key="2">
    <source>
        <dbReference type="Pfam" id="PF16327"/>
    </source>
</evidence>
<protein>
    <recommendedName>
        <fullName evidence="2">Cytochrome c-type biogenesis protein CcmF C-terminal domain-containing protein</fullName>
    </recommendedName>
</protein>
<accession>A0A538TU97</accession>
<evidence type="ECO:0000256" key="1">
    <source>
        <dbReference type="SAM" id="Phobius"/>
    </source>
</evidence>
<dbReference type="Proteomes" id="UP000316609">
    <property type="component" value="Unassembled WGS sequence"/>
</dbReference>
<dbReference type="InterPro" id="IPR032523">
    <property type="entry name" value="CcmF_C"/>
</dbReference>
<gene>
    <name evidence="3" type="ORF">E6K78_05545</name>
</gene>
<evidence type="ECO:0000313" key="4">
    <source>
        <dbReference type="Proteomes" id="UP000316609"/>
    </source>
</evidence>
<name>A0A538TU97_UNCEI</name>
<proteinExistence type="predicted"/>